<gene>
    <name evidence="2" type="ORF">Cfor_00862</name>
</gene>
<dbReference type="EMBL" id="BLKM01000065">
    <property type="protein sequence ID" value="GFG28395.1"/>
    <property type="molecule type" value="Genomic_DNA"/>
</dbReference>
<feature type="compositionally biased region" description="Acidic residues" evidence="1">
    <location>
        <begin position="124"/>
        <end position="148"/>
    </location>
</feature>
<protein>
    <submittedName>
        <fullName evidence="2">Uncharacterized protein</fullName>
    </submittedName>
</protein>
<comment type="caution">
    <text evidence="2">The sequence shown here is derived from an EMBL/GenBank/DDBJ whole genome shotgun (WGS) entry which is preliminary data.</text>
</comment>
<feature type="compositionally biased region" description="Polar residues" evidence="1">
    <location>
        <begin position="181"/>
        <end position="206"/>
    </location>
</feature>
<proteinExistence type="predicted"/>
<sequence>MAADLVTSLTGKEPLHPAQVVHFLRVRRRRLRAVKYQGLRNFHSWQQAELDNRQAEGKYTVFRLLSVGPLAKVATFIGLVLLKHCYCFLLQSGKRKTLTTDSESSDERENLLEKIKRMCHNYTSDEDPDYEPSEDEESHDSESSEEEPEANKCQLRTVAEVNLDNTLPTLEINIIVPNSEPENQMAVSIPNDTTNHETTMATSDTADGQEKPESPSSKINTVITTNPEAVSSNNYQKYQNEEQDDSSSTLSLDSTEACSESTSQTFYSPLNSSSVTPEPKPSATTQETQLTESALTVIPAEVESQSVDQSESLVPPLTSTKSNSSSVTSGSTSSLKDFNEDTKGKSKFSTFFQMRKKSVSQNT</sequence>
<evidence type="ECO:0000313" key="2">
    <source>
        <dbReference type="EMBL" id="GFG28395.1"/>
    </source>
</evidence>
<dbReference type="InterPro" id="IPR032150">
    <property type="entry name" value="DUF4820"/>
</dbReference>
<dbReference type="InParanoid" id="A0A6L2PCV2"/>
<feature type="compositionally biased region" description="Low complexity" evidence="1">
    <location>
        <begin position="301"/>
        <end position="334"/>
    </location>
</feature>
<keyword evidence="3" id="KW-1185">Reference proteome</keyword>
<dbReference type="OrthoDB" id="7398970at2759"/>
<feature type="compositionally biased region" description="Polar residues" evidence="1">
    <location>
        <begin position="214"/>
        <end position="238"/>
    </location>
</feature>
<name>A0A6L2PCV2_COPFO</name>
<feature type="compositionally biased region" description="Polar residues" evidence="1">
    <location>
        <begin position="256"/>
        <end position="289"/>
    </location>
</feature>
<feature type="region of interest" description="Disordered" evidence="1">
    <location>
        <begin position="301"/>
        <end position="343"/>
    </location>
</feature>
<feature type="compositionally biased region" description="Low complexity" evidence="1">
    <location>
        <begin position="246"/>
        <end position="255"/>
    </location>
</feature>
<organism evidence="2 3">
    <name type="scientific">Coptotermes formosanus</name>
    <name type="common">Formosan subterranean termite</name>
    <dbReference type="NCBI Taxonomy" id="36987"/>
    <lineage>
        <taxon>Eukaryota</taxon>
        <taxon>Metazoa</taxon>
        <taxon>Ecdysozoa</taxon>
        <taxon>Arthropoda</taxon>
        <taxon>Hexapoda</taxon>
        <taxon>Insecta</taxon>
        <taxon>Pterygota</taxon>
        <taxon>Neoptera</taxon>
        <taxon>Polyneoptera</taxon>
        <taxon>Dictyoptera</taxon>
        <taxon>Blattodea</taxon>
        <taxon>Blattoidea</taxon>
        <taxon>Termitoidae</taxon>
        <taxon>Rhinotermitidae</taxon>
        <taxon>Coptotermes</taxon>
    </lineage>
</organism>
<feature type="region of interest" description="Disordered" evidence="1">
    <location>
        <begin position="122"/>
        <end position="152"/>
    </location>
</feature>
<dbReference type="Pfam" id="PF16091">
    <property type="entry name" value="DUF4820"/>
    <property type="match status" value="1"/>
</dbReference>
<accession>A0A6L2PCV2</accession>
<dbReference type="Proteomes" id="UP000502823">
    <property type="component" value="Unassembled WGS sequence"/>
</dbReference>
<evidence type="ECO:0000256" key="1">
    <source>
        <dbReference type="SAM" id="MobiDB-lite"/>
    </source>
</evidence>
<evidence type="ECO:0000313" key="3">
    <source>
        <dbReference type="Proteomes" id="UP000502823"/>
    </source>
</evidence>
<reference evidence="3" key="1">
    <citation type="submission" date="2020-01" db="EMBL/GenBank/DDBJ databases">
        <title>Draft genome sequence of the Termite Coptotermes fromosanus.</title>
        <authorList>
            <person name="Itakura S."/>
            <person name="Yosikawa Y."/>
            <person name="Umezawa K."/>
        </authorList>
    </citation>
    <scope>NUCLEOTIDE SEQUENCE [LARGE SCALE GENOMIC DNA]</scope>
</reference>
<feature type="region of interest" description="Disordered" evidence="1">
    <location>
        <begin position="181"/>
        <end position="289"/>
    </location>
</feature>
<dbReference type="AlphaFoldDB" id="A0A6L2PCV2"/>